<gene>
    <name evidence="1" type="ORF">ADIARSV_1460</name>
</gene>
<accession>R9GUI4</accession>
<evidence type="ECO:0000313" key="1">
    <source>
        <dbReference type="EMBL" id="EOR95348.1"/>
    </source>
</evidence>
<keyword evidence="2" id="KW-1185">Reference proteome</keyword>
<dbReference type="AlphaFoldDB" id="R9GUI4"/>
<dbReference type="Proteomes" id="UP000014174">
    <property type="component" value="Unassembled WGS sequence"/>
</dbReference>
<organism evidence="1 2">
    <name type="scientific">Arcticibacter svalbardensis MN12-7</name>
    <dbReference type="NCBI Taxonomy" id="1150600"/>
    <lineage>
        <taxon>Bacteria</taxon>
        <taxon>Pseudomonadati</taxon>
        <taxon>Bacteroidota</taxon>
        <taxon>Sphingobacteriia</taxon>
        <taxon>Sphingobacteriales</taxon>
        <taxon>Sphingobacteriaceae</taxon>
        <taxon>Arcticibacter</taxon>
    </lineage>
</organism>
<proteinExistence type="predicted"/>
<reference evidence="1 2" key="1">
    <citation type="journal article" date="2013" name="Genome Announc.">
        <title>Draft Genome Sequence of Arcticibacter svalbardensis Strain MN12-7T, a Member of the Family Sphingobacteriaceae Isolated from an Arctic Soil Sample.</title>
        <authorList>
            <person name="Shivaji S."/>
            <person name="Ara S."/>
            <person name="Prasad S."/>
            <person name="Manasa B.P."/>
            <person name="Begum Z."/>
            <person name="Singh A."/>
            <person name="Kumar Pinnaka A."/>
        </authorList>
    </citation>
    <scope>NUCLEOTIDE SEQUENCE [LARGE SCALE GENOMIC DNA]</scope>
    <source>
        <strain evidence="1 2">MN12-7</strain>
    </source>
</reference>
<protein>
    <recommendedName>
        <fullName evidence="3">Exported 24-amino acid repeat protein</fullName>
    </recommendedName>
</protein>
<evidence type="ECO:0008006" key="3">
    <source>
        <dbReference type="Google" id="ProtNLM"/>
    </source>
</evidence>
<dbReference type="STRING" id="1150600.ADIARSV_1460"/>
<comment type="caution">
    <text evidence="1">The sequence shown here is derived from an EMBL/GenBank/DDBJ whole genome shotgun (WGS) entry which is preliminary data.</text>
</comment>
<name>R9GUI4_9SPHI</name>
<sequence length="108" mass="12896">MFKDSTTTGVFISKGRFKKGEEVATWKFYENKILYKTEKYKDNIIIVKIYYPDGKLKVKGFNKQERTAQGLHWYYTGTWKYYSIDGKLDSSKFFYKGEEVERIPSENQ</sequence>
<evidence type="ECO:0000313" key="2">
    <source>
        <dbReference type="Proteomes" id="UP000014174"/>
    </source>
</evidence>
<dbReference type="Gene3D" id="3.90.930.1">
    <property type="match status" value="1"/>
</dbReference>
<dbReference type="eggNOG" id="ENOG5030YFK">
    <property type="taxonomic scope" value="Bacteria"/>
</dbReference>
<dbReference type="EMBL" id="AQPN01000054">
    <property type="protein sequence ID" value="EOR95348.1"/>
    <property type="molecule type" value="Genomic_DNA"/>
</dbReference>